<dbReference type="Proteomes" id="UP000000322">
    <property type="component" value="Chromosome"/>
</dbReference>
<dbReference type="AlphaFoldDB" id="D1BFF1"/>
<dbReference type="Gene3D" id="1.10.510.10">
    <property type="entry name" value="Transferase(Phosphotransferase) domain 1"/>
    <property type="match status" value="1"/>
</dbReference>
<dbReference type="eggNOG" id="COG3570">
    <property type="taxonomic scope" value="Bacteria"/>
</dbReference>
<dbReference type="Pfam" id="PF04655">
    <property type="entry name" value="APH_6_hur"/>
    <property type="match status" value="1"/>
</dbReference>
<dbReference type="Gene3D" id="1.20.1270.240">
    <property type="match status" value="1"/>
</dbReference>
<protein>
    <submittedName>
        <fullName evidence="1">Streptomycin 6-kinase</fullName>
    </submittedName>
</protein>
<dbReference type="EMBL" id="CP001819">
    <property type="protein sequence ID" value="ACZ23454.1"/>
    <property type="molecule type" value="Genomic_DNA"/>
</dbReference>
<dbReference type="HOGENOM" id="CLU_061172_0_0_11"/>
<dbReference type="GO" id="GO:0016773">
    <property type="term" value="F:phosphotransferase activity, alcohol group as acceptor"/>
    <property type="evidence" value="ECO:0007669"/>
    <property type="project" value="InterPro"/>
</dbReference>
<dbReference type="InterPro" id="IPR006748">
    <property type="entry name" value="NH2Glyco/OHUrea_AB-resist_kin"/>
</dbReference>
<organism evidence="1 2">
    <name type="scientific">Sanguibacter keddieii (strain ATCC 51767 / DSM 10542 / NCFB 3025 / ST-74)</name>
    <dbReference type="NCBI Taxonomy" id="446469"/>
    <lineage>
        <taxon>Bacteria</taxon>
        <taxon>Bacillati</taxon>
        <taxon>Actinomycetota</taxon>
        <taxon>Actinomycetes</taxon>
        <taxon>Micrococcales</taxon>
        <taxon>Sanguibacteraceae</taxon>
        <taxon>Sanguibacter</taxon>
    </lineage>
</organism>
<reference evidence="1 2" key="1">
    <citation type="journal article" date="2009" name="Stand. Genomic Sci.">
        <title>Complete genome sequence of Sanguibacter keddieii type strain (ST-74).</title>
        <authorList>
            <person name="Ivanova N."/>
            <person name="Sikorski J."/>
            <person name="Sims D."/>
            <person name="Brettin T."/>
            <person name="Detter J.C."/>
            <person name="Han C."/>
            <person name="Lapidus A."/>
            <person name="Copeland A."/>
            <person name="Glavina Del Rio T."/>
            <person name="Nolan M."/>
            <person name="Chen F."/>
            <person name="Lucas S."/>
            <person name="Tice H."/>
            <person name="Cheng J.F."/>
            <person name="Bruce D."/>
            <person name="Goodwin L."/>
            <person name="Pitluck S."/>
            <person name="Pati A."/>
            <person name="Mavromatis K."/>
            <person name="Chen A."/>
            <person name="Palaniappan K."/>
            <person name="D'haeseleer P."/>
            <person name="Chain P."/>
            <person name="Bristow J."/>
            <person name="Eisen J.A."/>
            <person name="Markowitz V."/>
            <person name="Hugenholtz P."/>
            <person name="Goker M."/>
            <person name="Pukall R."/>
            <person name="Klenk H.P."/>
            <person name="Kyrpides N.C."/>
        </authorList>
    </citation>
    <scope>NUCLEOTIDE SEQUENCE [LARGE SCALE GENOMIC DNA]</scope>
    <source>
        <strain evidence="2">ATCC 51767 / DSM 10542 / NCFB 3025 / ST-74</strain>
    </source>
</reference>
<accession>D1BFF1</accession>
<name>D1BFF1_SANKS</name>
<evidence type="ECO:0000313" key="1">
    <source>
        <dbReference type="EMBL" id="ACZ23454.1"/>
    </source>
</evidence>
<dbReference type="InterPro" id="IPR011009">
    <property type="entry name" value="Kinase-like_dom_sf"/>
</dbReference>
<dbReference type="GO" id="GO:0016301">
    <property type="term" value="F:kinase activity"/>
    <property type="evidence" value="ECO:0007669"/>
    <property type="project" value="UniProtKB-KW"/>
</dbReference>
<gene>
    <name evidence="1" type="ordered locus">Sked_35670</name>
</gene>
<keyword evidence="2" id="KW-1185">Reference proteome</keyword>
<dbReference type="SUPFAM" id="SSF56112">
    <property type="entry name" value="Protein kinase-like (PK-like)"/>
    <property type="match status" value="1"/>
</dbReference>
<dbReference type="GO" id="GO:0019748">
    <property type="term" value="P:secondary metabolic process"/>
    <property type="evidence" value="ECO:0007669"/>
    <property type="project" value="InterPro"/>
</dbReference>
<dbReference type="KEGG" id="ske:Sked_35670"/>
<sequence>MPPDEHLVTEHLQRHLERWGLEPDGPLTETATSVLLPVRRGPDLALLKVARVDEERVGGQLMAWWDGRGAARVLEHDDSAVLLERATGPRSLTVLAGTDVGSPGWVREDVRATQVLCDVARTLHAVDDVETQRPEHLTPLTTWFRDLLALEGERRGFVHRSAVVARGLLADPWDETVLHGDLHHGNVLDFGTVQGAQWRAIDPKSLVGERGFDLANILCNPSTAVATAPGRLSRQVVAISEATGIDRVRMLQWVVAWTGLSATWHGESTDAGRAARAVTIQVGRTAEDLLRAM</sequence>
<proteinExistence type="predicted"/>
<evidence type="ECO:0000313" key="2">
    <source>
        <dbReference type="Proteomes" id="UP000000322"/>
    </source>
</evidence>